<comment type="caution">
    <text evidence="1">The sequence shown here is derived from an EMBL/GenBank/DDBJ whole genome shotgun (WGS) entry which is preliminary data.</text>
</comment>
<keyword evidence="2" id="KW-1185">Reference proteome</keyword>
<sequence length="411" mass="45086">MVATSQTPQVAVDLGTVPSDTLVWSPRGIDIFIDLKIRLSNEESVQAPTIGTEDSPGDCEGGLYVPSKPATNILEGDCSKQRGRNVEDLVLFGGIHRSFGSEAGDEILDSEGTGVTGDANCEITASVDVLSDDTSYENTAKVSSKVATIGDTESASILSSRGGTDGDGDITPVPVYDSCVFGIEGLDIDDISAACQLLELGVEDVEEEDDAHEKWAASRLFELCAYCPDDETDDADERWNNFHRRAASGELLAPNEPYCTDLALYTRKLGRGTFHSWNAREISEDFSSDLRTLNLKRIKPNKDSSYRGLDSDDDWDILDRPPHKRQYKSLRQIGPVPFLPTPPECGKAPTSHSAYDVMIPLLARYRSNQVPVELRIPISQFLDLKLCVQARMKPSKHRTAEHNKQSVFVSN</sequence>
<evidence type="ECO:0000313" key="1">
    <source>
        <dbReference type="EMBL" id="OAE23720.1"/>
    </source>
</evidence>
<proteinExistence type="predicted"/>
<evidence type="ECO:0000313" key="2">
    <source>
        <dbReference type="Proteomes" id="UP000077202"/>
    </source>
</evidence>
<organism evidence="1 2">
    <name type="scientific">Marchantia polymorpha subsp. ruderalis</name>
    <dbReference type="NCBI Taxonomy" id="1480154"/>
    <lineage>
        <taxon>Eukaryota</taxon>
        <taxon>Viridiplantae</taxon>
        <taxon>Streptophyta</taxon>
        <taxon>Embryophyta</taxon>
        <taxon>Marchantiophyta</taxon>
        <taxon>Marchantiopsida</taxon>
        <taxon>Marchantiidae</taxon>
        <taxon>Marchantiales</taxon>
        <taxon>Marchantiaceae</taxon>
        <taxon>Marchantia</taxon>
    </lineage>
</organism>
<dbReference type="AlphaFoldDB" id="A0A176VSD0"/>
<dbReference type="EMBL" id="LVLJ01002789">
    <property type="protein sequence ID" value="OAE23720.1"/>
    <property type="molecule type" value="Genomic_DNA"/>
</dbReference>
<protein>
    <submittedName>
        <fullName evidence="1">Uncharacterized protein</fullName>
    </submittedName>
</protein>
<dbReference type="Proteomes" id="UP000077202">
    <property type="component" value="Unassembled WGS sequence"/>
</dbReference>
<gene>
    <name evidence="1" type="ORF">AXG93_4776s1020</name>
</gene>
<name>A0A176VSD0_MARPO</name>
<reference evidence="1" key="1">
    <citation type="submission" date="2016-03" db="EMBL/GenBank/DDBJ databases">
        <title>Mechanisms controlling the formation of the plant cell surface in tip-growing cells are functionally conserved among land plants.</title>
        <authorList>
            <person name="Honkanen S."/>
            <person name="Jones V.A."/>
            <person name="Morieri G."/>
            <person name="Champion C."/>
            <person name="Hetherington A.J."/>
            <person name="Kelly S."/>
            <person name="Saint-Marcoux D."/>
            <person name="Proust H."/>
            <person name="Prescott H."/>
            <person name="Dolan L."/>
        </authorList>
    </citation>
    <scope>NUCLEOTIDE SEQUENCE [LARGE SCALE GENOMIC DNA]</scope>
    <source>
        <tissue evidence="1">Whole gametophyte</tissue>
    </source>
</reference>
<accession>A0A176VSD0</accession>